<organism evidence="2 3">
    <name type="scientific">Roseovarius azorensis</name>
    <dbReference type="NCBI Taxonomy" id="1287727"/>
    <lineage>
        <taxon>Bacteria</taxon>
        <taxon>Pseudomonadati</taxon>
        <taxon>Pseudomonadota</taxon>
        <taxon>Alphaproteobacteria</taxon>
        <taxon>Rhodobacterales</taxon>
        <taxon>Roseobacteraceae</taxon>
        <taxon>Roseovarius</taxon>
    </lineage>
</organism>
<accession>A0A1H7Q6M0</accession>
<dbReference type="AlphaFoldDB" id="A0A1H7Q6M0"/>
<dbReference type="EMBL" id="FOAG01000005">
    <property type="protein sequence ID" value="SEL43526.1"/>
    <property type="molecule type" value="Genomic_DNA"/>
</dbReference>
<keyword evidence="3" id="KW-1185">Reference proteome</keyword>
<evidence type="ECO:0000259" key="1">
    <source>
        <dbReference type="Pfam" id="PF13463"/>
    </source>
</evidence>
<dbReference type="SUPFAM" id="SSF46785">
    <property type="entry name" value="Winged helix' DNA-binding domain"/>
    <property type="match status" value="1"/>
</dbReference>
<evidence type="ECO:0000313" key="2">
    <source>
        <dbReference type="EMBL" id="SEL43526.1"/>
    </source>
</evidence>
<dbReference type="RefSeq" id="WP_245770649.1">
    <property type="nucleotide sequence ID" value="NZ_FOAG01000005.1"/>
</dbReference>
<dbReference type="GO" id="GO:0003700">
    <property type="term" value="F:DNA-binding transcription factor activity"/>
    <property type="evidence" value="ECO:0007669"/>
    <property type="project" value="InterPro"/>
</dbReference>
<feature type="domain" description="HTH marR-type" evidence="1">
    <location>
        <begin position="60"/>
        <end position="125"/>
    </location>
</feature>
<reference evidence="2 3" key="1">
    <citation type="submission" date="2016-10" db="EMBL/GenBank/DDBJ databases">
        <authorList>
            <person name="de Groot N.N."/>
        </authorList>
    </citation>
    <scope>NUCLEOTIDE SEQUENCE [LARGE SCALE GENOMIC DNA]</scope>
    <source>
        <strain evidence="2 3">DSM 100674</strain>
    </source>
</reference>
<dbReference type="Gene3D" id="1.10.10.10">
    <property type="entry name" value="Winged helix-like DNA-binding domain superfamily/Winged helix DNA-binding domain"/>
    <property type="match status" value="1"/>
</dbReference>
<dbReference type="InterPro" id="IPR014601">
    <property type="entry name" value="Trans_reg_MarR_HTH"/>
</dbReference>
<dbReference type="STRING" id="1287727.SAMN05443999_105189"/>
<evidence type="ECO:0000313" key="3">
    <source>
        <dbReference type="Proteomes" id="UP000199582"/>
    </source>
</evidence>
<dbReference type="Pfam" id="PF13463">
    <property type="entry name" value="HTH_27"/>
    <property type="match status" value="1"/>
</dbReference>
<dbReference type="InterPro" id="IPR036390">
    <property type="entry name" value="WH_DNA-bd_sf"/>
</dbReference>
<name>A0A1H7Q6M0_9RHOB</name>
<sequence length="178" mass="19004">MDPSDDAGALSGFGPVVSSAHLAKSGLPALSEMEFALTMANNAFQRWVVRCMTAAGMPGLTPLEVLIVHLVHHRARPKSLADICLVLNIEDTHLVNYAVKKLEKHGLVTPGRNGKEKTVAITADGQSYCTQYGKVRDALLIRSVEQLGLDKAELSRLAALLRTLSGSYDQAARGAAAL</sequence>
<gene>
    <name evidence="2" type="ORF">SAMN05443999_105189</name>
</gene>
<dbReference type="InterPro" id="IPR000835">
    <property type="entry name" value="HTH_MarR-typ"/>
</dbReference>
<dbReference type="InterPro" id="IPR036388">
    <property type="entry name" value="WH-like_DNA-bd_sf"/>
</dbReference>
<protein>
    <submittedName>
        <fullName evidence="2">Predicted transcription regulator, contains HTH domain, MarR family</fullName>
    </submittedName>
</protein>
<dbReference type="Proteomes" id="UP000199582">
    <property type="component" value="Unassembled WGS sequence"/>
</dbReference>
<proteinExistence type="predicted"/>
<dbReference type="PIRSF" id="PIRSF036158">
    <property type="entry name" value="UCP036158_MarR"/>
    <property type="match status" value="1"/>
</dbReference>